<gene>
    <name evidence="1" type="ORF">FHP25_13555</name>
</gene>
<evidence type="ECO:0008006" key="3">
    <source>
        <dbReference type="Google" id="ProtNLM"/>
    </source>
</evidence>
<dbReference type="AlphaFoldDB" id="A0A5C8PNA1"/>
<evidence type="ECO:0000313" key="2">
    <source>
        <dbReference type="Proteomes" id="UP000321638"/>
    </source>
</evidence>
<proteinExistence type="predicted"/>
<evidence type="ECO:0000313" key="1">
    <source>
        <dbReference type="EMBL" id="TXL75673.1"/>
    </source>
</evidence>
<protein>
    <recommendedName>
        <fullName evidence="3">Capsule polysaccharide biosynthesis protein</fullName>
    </recommendedName>
</protein>
<dbReference type="EMBL" id="VDUZ01000013">
    <property type="protein sequence ID" value="TXL75673.1"/>
    <property type="molecule type" value="Genomic_DNA"/>
</dbReference>
<sequence length="403" mass="44832">MFRQDPSFLLPWVGWIEDIATANPQRRCCVVSNDWLLGHFSNLTFSQKFAISARDALQAHGFRRLRYGKDRVGRAARSNGSLEARLREIASHAKPSVVVSFTENEALKASFLGALVLYTELGCLPRLGAPETMFLDPCGHQTGLLVVAWDRLARMEPPLSTGLSEDLWEAHLQATLREHPAHEAARHWVRELRPRRTRLLALQPPDWLTYEGLYGPVHPEELIYREASRQPDALLVPAYHPGHRLSPDMEKYISGEFPNVVFPPRELSSGRAELFVPYVDEVVTISSTVAMAGILAGKPVRTLGRSAFRRAAAAMTKVQGDLAAQSRLRRNLLAFLSNRYLHLKARLTGESGYASDVVSQIPRTDPADHYFDFSDWTVERLVALLGLGSTVPLAAAPAACKPS</sequence>
<reference evidence="1 2" key="1">
    <citation type="submission" date="2019-06" db="EMBL/GenBank/DDBJ databases">
        <title>New taxonomy in bacterial strain CC-CFT640, isolated from vineyard.</title>
        <authorList>
            <person name="Lin S.-Y."/>
            <person name="Tsai C.-F."/>
            <person name="Young C.-C."/>
        </authorList>
    </citation>
    <scope>NUCLEOTIDE SEQUENCE [LARGE SCALE GENOMIC DNA]</scope>
    <source>
        <strain evidence="1 2">CC-CFT640</strain>
    </source>
</reference>
<accession>A0A5C8PNA1</accession>
<comment type="caution">
    <text evidence="1">The sequence shown here is derived from an EMBL/GenBank/DDBJ whole genome shotgun (WGS) entry which is preliminary data.</text>
</comment>
<dbReference type="RefSeq" id="WP_147847475.1">
    <property type="nucleotide sequence ID" value="NZ_VDUZ01000013.1"/>
</dbReference>
<dbReference type="OrthoDB" id="8478221at2"/>
<name>A0A5C8PNA1_9HYPH</name>
<organism evidence="1 2">
    <name type="scientific">Vineibacter terrae</name>
    <dbReference type="NCBI Taxonomy" id="2586908"/>
    <lineage>
        <taxon>Bacteria</taxon>
        <taxon>Pseudomonadati</taxon>
        <taxon>Pseudomonadota</taxon>
        <taxon>Alphaproteobacteria</taxon>
        <taxon>Hyphomicrobiales</taxon>
        <taxon>Vineibacter</taxon>
    </lineage>
</organism>
<dbReference type="Proteomes" id="UP000321638">
    <property type="component" value="Unassembled WGS sequence"/>
</dbReference>
<keyword evidence="2" id="KW-1185">Reference proteome</keyword>